<evidence type="ECO:0000313" key="4">
    <source>
        <dbReference type="Proteomes" id="UP001244341"/>
    </source>
</evidence>
<dbReference type="Pfam" id="PF01541">
    <property type="entry name" value="GIY-YIG"/>
    <property type="match status" value="1"/>
</dbReference>
<dbReference type="SUPFAM" id="SSF82771">
    <property type="entry name" value="GIY-YIG endonuclease"/>
    <property type="match status" value="1"/>
</dbReference>
<feature type="region of interest" description="Disordered" evidence="1">
    <location>
        <begin position="156"/>
        <end position="297"/>
    </location>
</feature>
<feature type="compositionally biased region" description="Basic residues" evidence="1">
    <location>
        <begin position="288"/>
        <end position="297"/>
    </location>
</feature>
<evidence type="ECO:0000259" key="2">
    <source>
        <dbReference type="PROSITE" id="PS50164"/>
    </source>
</evidence>
<dbReference type="InterPro" id="IPR000305">
    <property type="entry name" value="GIY-YIG_endonuc"/>
</dbReference>
<feature type="compositionally biased region" description="Acidic residues" evidence="1">
    <location>
        <begin position="208"/>
        <end position="217"/>
    </location>
</feature>
<evidence type="ECO:0000313" key="3">
    <source>
        <dbReference type="EMBL" id="WIA11120.1"/>
    </source>
</evidence>
<dbReference type="PANTHER" id="PTHR20208">
    <property type="entry name" value="STRUCTURE-SPECIFIC ENDONUCLEASE SUBUNIT SLX1"/>
    <property type="match status" value="1"/>
</dbReference>
<protein>
    <recommendedName>
        <fullName evidence="2">GIY-YIG domain-containing protein</fullName>
    </recommendedName>
</protein>
<organism evidence="3 4">
    <name type="scientific">Tetradesmus obliquus</name>
    <name type="common">Green alga</name>
    <name type="synonym">Acutodesmus obliquus</name>
    <dbReference type="NCBI Taxonomy" id="3088"/>
    <lineage>
        <taxon>Eukaryota</taxon>
        <taxon>Viridiplantae</taxon>
        <taxon>Chlorophyta</taxon>
        <taxon>core chlorophytes</taxon>
        <taxon>Chlorophyceae</taxon>
        <taxon>CS clade</taxon>
        <taxon>Sphaeropleales</taxon>
        <taxon>Scenedesmaceae</taxon>
        <taxon>Tetradesmus</taxon>
    </lineage>
</organism>
<dbReference type="InterPro" id="IPR050381">
    <property type="entry name" value="SLX1_endonuclease"/>
</dbReference>
<keyword evidence="4" id="KW-1185">Reference proteome</keyword>
<accession>A0ABY8TQ66</accession>
<proteinExistence type="predicted"/>
<evidence type="ECO:0000256" key="1">
    <source>
        <dbReference type="SAM" id="MobiDB-lite"/>
    </source>
</evidence>
<feature type="compositionally biased region" description="Acidic residues" evidence="1">
    <location>
        <begin position="160"/>
        <end position="192"/>
    </location>
</feature>
<feature type="compositionally biased region" description="Low complexity" evidence="1">
    <location>
        <begin position="273"/>
        <end position="287"/>
    </location>
</feature>
<feature type="compositionally biased region" description="Low complexity" evidence="1">
    <location>
        <begin position="220"/>
        <end position="259"/>
    </location>
</feature>
<feature type="compositionally biased region" description="Low complexity" evidence="1">
    <location>
        <begin position="193"/>
        <end position="203"/>
    </location>
</feature>
<name>A0ABY8TQ66_TETOB</name>
<dbReference type="CDD" id="cd10455">
    <property type="entry name" value="GIY-YIG_SLX1"/>
    <property type="match status" value="1"/>
</dbReference>
<sequence length="297" mass="33161">MRNFYGCYLLHSLDPTARIRTYIGFTVNPKRRLRQHNGELVNGAWRTKRGRPWEMVLVVYGFPTQVQALQFEWAWQHPTKSKVARLVYGQLKAHQRTGVAGKIRLLLGLLCASPWRYYPLTLQFLAQQHSTLPKGAPAPPPHMPMLVAPMEALPASINDIDNDNDDDNDNEEHGDTDEDAAADTADEDDDEQQQQQDVEQQQQKLEEGSSEAEEDEALWQRLQRLPQQQQQQQQQRRGSSSSGSGVQVLSSGSSSSSSSDESKAGARGKSRSKQAASVLAADAAVPKAARRPRQPRP</sequence>
<dbReference type="Proteomes" id="UP001244341">
    <property type="component" value="Chromosome 2b"/>
</dbReference>
<dbReference type="PROSITE" id="PS50164">
    <property type="entry name" value="GIY_YIG"/>
    <property type="match status" value="1"/>
</dbReference>
<dbReference type="InterPro" id="IPR035901">
    <property type="entry name" value="GIY-YIG_endonuc_sf"/>
</dbReference>
<feature type="domain" description="GIY-YIG" evidence="2">
    <location>
        <begin position="3"/>
        <end position="85"/>
    </location>
</feature>
<reference evidence="3 4" key="1">
    <citation type="submission" date="2023-05" db="EMBL/GenBank/DDBJ databases">
        <title>A 100% complete, gapless, phased diploid assembly of the Scenedesmus obliquus UTEX 3031 genome.</title>
        <authorList>
            <person name="Biondi T.C."/>
            <person name="Hanschen E.R."/>
            <person name="Kwon T."/>
            <person name="Eng W."/>
            <person name="Kruse C.P.S."/>
            <person name="Koehler S.I."/>
            <person name="Kunde Y."/>
            <person name="Gleasner C.D."/>
            <person name="You Mak K.T."/>
            <person name="Polle J."/>
            <person name="Hovde B.T."/>
            <person name="Starkenburg S.R."/>
        </authorList>
    </citation>
    <scope>NUCLEOTIDE SEQUENCE [LARGE SCALE GENOMIC DNA]</scope>
    <source>
        <strain evidence="3 4">DOE0152z</strain>
    </source>
</reference>
<dbReference type="Gene3D" id="3.40.1440.10">
    <property type="entry name" value="GIY-YIG endonuclease"/>
    <property type="match status" value="1"/>
</dbReference>
<dbReference type="EMBL" id="CP126209">
    <property type="protein sequence ID" value="WIA11120.1"/>
    <property type="molecule type" value="Genomic_DNA"/>
</dbReference>
<dbReference type="PANTHER" id="PTHR20208:SF10">
    <property type="entry name" value="STRUCTURE-SPECIFIC ENDONUCLEASE SUBUNIT SLX1"/>
    <property type="match status" value="1"/>
</dbReference>
<gene>
    <name evidence="3" type="ORF">OEZ85_011264</name>
</gene>